<dbReference type="PROSITE" id="PS51608">
    <property type="entry name" value="SAM_MT_UBIE"/>
    <property type="match status" value="1"/>
</dbReference>
<dbReference type="PANTHER" id="PTHR43591:SF24">
    <property type="entry name" value="2-METHOXY-6-POLYPRENYL-1,4-BENZOQUINOL METHYLASE, MITOCHONDRIAL"/>
    <property type="match status" value="1"/>
</dbReference>
<evidence type="ECO:0000313" key="4">
    <source>
        <dbReference type="EMBL" id="SVD93229.1"/>
    </source>
</evidence>
<feature type="non-terminal residue" evidence="4">
    <location>
        <position position="1"/>
    </location>
</feature>
<gene>
    <name evidence="4" type="ORF">METZ01_LOCUS446083</name>
</gene>
<dbReference type="Gene3D" id="3.40.50.150">
    <property type="entry name" value="Vaccinia Virus protein VP39"/>
    <property type="match status" value="1"/>
</dbReference>
<dbReference type="SUPFAM" id="SSF53335">
    <property type="entry name" value="S-adenosyl-L-methionine-dependent methyltransferases"/>
    <property type="match status" value="1"/>
</dbReference>
<sequence length="169" mass="19055">KYQPQASVTALDFSSEMLALARENQKKSRDTLSYLRGDAMAPPFPENHFDAVTVGYGLRNVSDLRNCLKITHSILKTSGVLISLDVGKVRLPVIAELNQFYFFKIVPLIGKWLMPGQEMFDYLPHSSLEYPDQENLKRILLDVGFHQVDVFDFVFGASTVHVAYKAANT</sequence>
<protein>
    <recommendedName>
        <fullName evidence="5">Methyltransferase type 11 domain-containing protein</fullName>
    </recommendedName>
</protein>
<evidence type="ECO:0000256" key="3">
    <source>
        <dbReference type="ARBA" id="ARBA00022691"/>
    </source>
</evidence>
<organism evidence="4">
    <name type="scientific">marine metagenome</name>
    <dbReference type="NCBI Taxonomy" id="408172"/>
    <lineage>
        <taxon>unclassified sequences</taxon>
        <taxon>metagenomes</taxon>
        <taxon>ecological metagenomes</taxon>
    </lineage>
</organism>
<dbReference type="InterPro" id="IPR004033">
    <property type="entry name" value="UbiE/COQ5_MeTrFase"/>
</dbReference>
<dbReference type="AlphaFoldDB" id="A0A382ZDD8"/>
<dbReference type="PANTHER" id="PTHR43591">
    <property type="entry name" value="METHYLTRANSFERASE"/>
    <property type="match status" value="1"/>
</dbReference>
<dbReference type="CDD" id="cd02440">
    <property type="entry name" value="AdoMet_MTases"/>
    <property type="match status" value="1"/>
</dbReference>
<proteinExistence type="predicted"/>
<keyword evidence="1" id="KW-0489">Methyltransferase</keyword>
<reference evidence="4" key="1">
    <citation type="submission" date="2018-05" db="EMBL/GenBank/DDBJ databases">
        <authorList>
            <person name="Lanie J.A."/>
            <person name="Ng W.-L."/>
            <person name="Kazmierczak K.M."/>
            <person name="Andrzejewski T.M."/>
            <person name="Davidsen T.M."/>
            <person name="Wayne K.J."/>
            <person name="Tettelin H."/>
            <person name="Glass J.I."/>
            <person name="Rusch D."/>
            <person name="Podicherti R."/>
            <person name="Tsui H.-C.T."/>
            <person name="Winkler M.E."/>
        </authorList>
    </citation>
    <scope>NUCLEOTIDE SEQUENCE</scope>
</reference>
<evidence type="ECO:0000256" key="1">
    <source>
        <dbReference type="ARBA" id="ARBA00022603"/>
    </source>
</evidence>
<keyword evidence="3" id="KW-0949">S-adenosyl-L-methionine</keyword>
<accession>A0A382ZDD8</accession>
<dbReference type="Pfam" id="PF01209">
    <property type="entry name" value="Ubie_methyltran"/>
    <property type="match status" value="1"/>
</dbReference>
<dbReference type="GO" id="GO:0008168">
    <property type="term" value="F:methyltransferase activity"/>
    <property type="evidence" value="ECO:0007669"/>
    <property type="project" value="UniProtKB-KW"/>
</dbReference>
<keyword evidence="2" id="KW-0808">Transferase</keyword>
<name>A0A382ZDD8_9ZZZZ</name>
<evidence type="ECO:0008006" key="5">
    <source>
        <dbReference type="Google" id="ProtNLM"/>
    </source>
</evidence>
<dbReference type="GO" id="GO:0032259">
    <property type="term" value="P:methylation"/>
    <property type="evidence" value="ECO:0007669"/>
    <property type="project" value="UniProtKB-KW"/>
</dbReference>
<evidence type="ECO:0000256" key="2">
    <source>
        <dbReference type="ARBA" id="ARBA00022679"/>
    </source>
</evidence>
<dbReference type="EMBL" id="UINC01182807">
    <property type="protein sequence ID" value="SVD93229.1"/>
    <property type="molecule type" value="Genomic_DNA"/>
</dbReference>
<dbReference type="InterPro" id="IPR029063">
    <property type="entry name" value="SAM-dependent_MTases_sf"/>
</dbReference>